<dbReference type="InterPro" id="IPR000010">
    <property type="entry name" value="Cystatin_dom"/>
</dbReference>
<dbReference type="KEGG" id="acan:ACA1_096350"/>
<evidence type="ECO:0000256" key="4">
    <source>
        <dbReference type="ARBA" id="ARBA00022690"/>
    </source>
</evidence>
<dbReference type="PANTHER" id="PTHR11414">
    <property type="entry name" value="CYSTATIN FAMILY MEMBER"/>
    <property type="match status" value="1"/>
</dbReference>
<dbReference type="VEuPathDB" id="AmoebaDB:ACA1_096350"/>
<evidence type="ECO:0000256" key="2">
    <source>
        <dbReference type="ARBA" id="ARBA00009403"/>
    </source>
</evidence>
<accession>L8GJE3</accession>
<keyword evidence="4" id="KW-0646">Protease inhibitor</keyword>
<dbReference type="OrthoDB" id="30696at2759"/>
<keyword evidence="3" id="KW-0963">Cytoplasm</keyword>
<dbReference type="OMA" id="DNRYMHL"/>
<dbReference type="SUPFAM" id="SSF54403">
    <property type="entry name" value="Cystatin/monellin"/>
    <property type="match status" value="1"/>
</dbReference>
<name>L8GJE3_ACACF</name>
<dbReference type="GeneID" id="14913139"/>
<protein>
    <submittedName>
        <fullName evidence="7">Cystatin, putative</fullName>
    </submittedName>
</protein>
<keyword evidence="5" id="KW-0789">Thiol protease inhibitor</keyword>
<evidence type="ECO:0000313" key="8">
    <source>
        <dbReference type="Proteomes" id="UP000011083"/>
    </source>
</evidence>
<dbReference type="GO" id="GO:0004869">
    <property type="term" value="F:cysteine-type endopeptidase inhibitor activity"/>
    <property type="evidence" value="ECO:0007669"/>
    <property type="project" value="UniProtKB-KW"/>
</dbReference>
<dbReference type="PRINTS" id="PR00295">
    <property type="entry name" value="STEFINA"/>
</dbReference>
<sequence length="96" mass="10543">MSRPGGLGNARPADDEVNLLVASVKADLENKAGRTFADLKPVSYATQVVAGINYFVKIAVAEGEYIHARIYRDLQRNVSVHSVQTDKSETDELAYF</sequence>
<dbReference type="SMART" id="SM00043">
    <property type="entry name" value="CY"/>
    <property type="match status" value="1"/>
</dbReference>
<evidence type="ECO:0000256" key="5">
    <source>
        <dbReference type="ARBA" id="ARBA00022704"/>
    </source>
</evidence>
<proteinExistence type="inferred from homology"/>
<organism evidence="7 8">
    <name type="scientific">Acanthamoeba castellanii (strain ATCC 30010 / Neff)</name>
    <dbReference type="NCBI Taxonomy" id="1257118"/>
    <lineage>
        <taxon>Eukaryota</taxon>
        <taxon>Amoebozoa</taxon>
        <taxon>Discosea</taxon>
        <taxon>Longamoebia</taxon>
        <taxon>Centramoebida</taxon>
        <taxon>Acanthamoebidae</taxon>
        <taxon>Acanthamoeba</taxon>
    </lineage>
</organism>
<dbReference type="PANTHER" id="PTHR11414:SF21">
    <property type="entry name" value="CYSTATIN 14A, TANDEM DUPLICATE 1-RELATED"/>
    <property type="match status" value="1"/>
</dbReference>
<dbReference type="Proteomes" id="UP000011083">
    <property type="component" value="Unassembled WGS sequence"/>
</dbReference>
<feature type="domain" description="Cystatin" evidence="6">
    <location>
        <begin position="2"/>
        <end position="96"/>
    </location>
</feature>
<keyword evidence="8" id="KW-1185">Reference proteome</keyword>
<dbReference type="EMBL" id="KB008103">
    <property type="protein sequence ID" value="ELR12964.1"/>
    <property type="molecule type" value="Genomic_DNA"/>
</dbReference>
<dbReference type="AlphaFoldDB" id="L8GJE3"/>
<evidence type="ECO:0000259" key="6">
    <source>
        <dbReference type="SMART" id="SM00043"/>
    </source>
</evidence>
<reference evidence="7 8" key="1">
    <citation type="journal article" date="2013" name="Genome Biol.">
        <title>Genome of Acanthamoeba castellanii highlights extensive lateral gene transfer and early evolution of tyrosine kinase signaling.</title>
        <authorList>
            <person name="Clarke M."/>
            <person name="Lohan A.J."/>
            <person name="Liu B."/>
            <person name="Lagkouvardos I."/>
            <person name="Roy S."/>
            <person name="Zafar N."/>
            <person name="Bertelli C."/>
            <person name="Schilde C."/>
            <person name="Kianianmomeni A."/>
            <person name="Burglin T.R."/>
            <person name="Frech C."/>
            <person name="Turcotte B."/>
            <person name="Kopec K.O."/>
            <person name="Synnott J.M."/>
            <person name="Choo C."/>
            <person name="Paponov I."/>
            <person name="Finkler A."/>
            <person name="Soon Heng Tan C."/>
            <person name="Hutchins A.P."/>
            <person name="Weinmeier T."/>
            <person name="Rattei T."/>
            <person name="Chu J.S."/>
            <person name="Gimenez G."/>
            <person name="Irimia M."/>
            <person name="Rigden D.J."/>
            <person name="Fitzpatrick D.A."/>
            <person name="Lorenzo-Morales J."/>
            <person name="Bateman A."/>
            <person name="Chiu C.H."/>
            <person name="Tang P."/>
            <person name="Hegemann P."/>
            <person name="Fromm H."/>
            <person name="Raoult D."/>
            <person name="Greub G."/>
            <person name="Miranda-Saavedra D."/>
            <person name="Chen N."/>
            <person name="Nash P."/>
            <person name="Ginger M.L."/>
            <person name="Horn M."/>
            <person name="Schaap P."/>
            <person name="Caler L."/>
            <person name="Loftus B."/>
        </authorList>
    </citation>
    <scope>NUCLEOTIDE SEQUENCE [LARGE SCALE GENOMIC DNA]</scope>
    <source>
        <strain evidence="7 8">Neff</strain>
    </source>
</reference>
<dbReference type="InterPro" id="IPR046350">
    <property type="entry name" value="Cystatin_sf"/>
</dbReference>
<comment type="subcellular location">
    <subcellularLocation>
        <location evidence="1">Cytoplasm</location>
    </subcellularLocation>
</comment>
<dbReference type="GO" id="GO:0005829">
    <property type="term" value="C:cytosol"/>
    <property type="evidence" value="ECO:0007669"/>
    <property type="project" value="TreeGrafter"/>
</dbReference>
<evidence type="ECO:0000313" key="7">
    <source>
        <dbReference type="EMBL" id="ELR12964.1"/>
    </source>
</evidence>
<dbReference type="RefSeq" id="XP_004334977.1">
    <property type="nucleotide sequence ID" value="XM_004334929.1"/>
</dbReference>
<dbReference type="Gene3D" id="3.10.450.10">
    <property type="match status" value="1"/>
</dbReference>
<dbReference type="InterPro" id="IPR001713">
    <property type="entry name" value="Prot_inh_stefin"/>
</dbReference>
<dbReference type="Pfam" id="PF00031">
    <property type="entry name" value="Cystatin"/>
    <property type="match status" value="1"/>
</dbReference>
<dbReference type="FunFam" id="3.10.450.10:FF:000001">
    <property type="entry name" value="Cystatin-A"/>
    <property type="match status" value="1"/>
</dbReference>
<gene>
    <name evidence="7" type="ORF">ACA1_096350</name>
</gene>
<evidence type="ECO:0000256" key="3">
    <source>
        <dbReference type="ARBA" id="ARBA00022490"/>
    </source>
</evidence>
<evidence type="ECO:0000256" key="1">
    <source>
        <dbReference type="ARBA" id="ARBA00004496"/>
    </source>
</evidence>
<comment type="similarity">
    <text evidence="2">Belongs to the cystatin family.</text>
</comment>
<dbReference type="STRING" id="1257118.L8GJE3"/>